<protein>
    <submittedName>
        <fullName evidence="1">Uncharacterized protein</fullName>
    </submittedName>
</protein>
<dbReference type="InterPro" id="IPR036691">
    <property type="entry name" value="Endo/exonu/phosph_ase_sf"/>
</dbReference>
<sequence>FFLSSLGMSILLSGKGLNSPLKCTSILDFLHRQKLVLALLQETNLRPVDVNRMENKYCKTTVASGDGSKQKGVMILMKRNYNIQEKINSSFSVELDILLL</sequence>
<name>A0AAZ1XW90_OREAU</name>
<keyword evidence="2" id="KW-1185">Reference proteome</keyword>
<dbReference type="AlphaFoldDB" id="A0AAZ1XW90"/>
<accession>A0AAZ1XW90</accession>
<proteinExistence type="predicted"/>
<evidence type="ECO:0000313" key="1">
    <source>
        <dbReference type="Ensembl" id="ENSOABP00000071812.1"/>
    </source>
</evidence>
<organism evidence="1 2">
    <name type="scientific">Oreochromis aureus</name>
    <name type="common">Israeli tilapia</name>
    <name type="synonym">Chromis aureus</name>
    <dbReference type="NCBI Taxonomy" id="47969"/>
    <lineage>
        <taxon>Eukaryota</taxon>
        <taxon>Metazoa</taxon>
        <taxon>Chordata</taxon>
        <taxon>Craniata</taxon>
        <taxon>Vertebrata</taxon>
        <taxon>Euteleostomi</taxon>
        <taxon>Actinopterygii</taxon>
        <taxon>Neopterygii</taxon>
        <taxon>Teleostei</taxon>
        <taxon>Neoteleostei</taxon>
        <taxon>Acanthomorphata</taxon>
        <taxon>Ovalentaria</taxon>
        <taxon>Cichlomorphae</taxon>
        <taxon>Cichliformes</taxon>
        <taxon>Cichlidae</taxon>
        <taxon>African cichlids</taxon>
        <taxon>Pseudocrenilabrinae</taxon>
        <taxon>Oreochromini</taxon>
        <taxon>Oreochromis</taxon>
    </lineage>
</organism>
<dbReference type="Gene3D" id="3.60.10.10">
    <property type="entry name" value="Endonuclease/exonuclease/phosphatase"/>
    <property type="match status" value="1"/>
</dbReference>
<reference evidence="2" key="1">
    <citation type="submission" date="2020-03" db="EMBL/GenBank/DDBJ databases">
        <title>Evolution of repeat sequences and sex chromosomes of tilapia species revealed by chromosome-level genomes.</title>
        <authorList>
            <person name="Xu L."/>
            <person name="Tao W."/>
            <person name="Wang D."/>
            <person name="Zhou Q."/>
        </authorList>
    </citation>
    <scope>NUCLEOTIDE SEQUENCE [LARGE SCALE GENOMIC DNA]</scope>
    <source>
        <strain evidence="2">Israel</strain>
    </source>
</reference>
<reference evidence="1" key="3">
    <citation type="submission" date="2025-09" db="UniProtKB">
        <authorList>
            <consortium name="Ensembl"/>
        </authorList>
    </citation>
    <scope>IDENTIFICATION</scope>
</reference>
<reference evidence="1" key="2">
    <citation type="submission" date="2025-08" db="UniProtKB">
        <authorList>
            <consortium name="Ensembl"/>
        </authorList>
    </citation>
    <scope>IDENTIFICATION</scope>
</reference>
<dbReference type="Ensembl" id="ENSOABT00000064347.1">
    <property type="protein sequence ID" value="ENSOABP00000071812.1"/>
    <property type="gene ID" value="ENSOABG00000035582.1"/>
</dbReference>
<dbReference type="Proteomes" id="UP000472276">
    <property type="component" value="Unassembled WGS sequence"/>
</dbReference>
<evidence type="ECO:0000313" key="2">
    <source>
        <dbReference type="Proteomes" id="UP000472276"/>
    </source>
</evidence>